<feature type="region of interest" description="Disordered" evidence="1">
    <location>
        <begin position="47"/>
        <end position="99"/>
    </location>
</feature>
<sequence length="368" mass="41438">MHMDFPGFEPTGVYLLNASRVLKKLPDENENANELVTDTLTEFLKKQRESGQPAYNGNRKRKRLNVAPGKSITAMDSESEEKPNINLPLTEDSDTESNISARSELLPEYMEVTDEAIKPGQYALIKFEDTGKRKTIFYRYVCLIEEISLSNDITVKGMKSRFEPTGVYLLNASRVLKKLPDENENANELVTDTLTEFLKKQRESGQPAYNGNRKRKRLNVAPGKSITAMDSESEEKPNINLPLTEDSDTESNISARLPSAELQKTIEQSSDVESVVASDEDEYVPQLSDSECEESDIENDPVVEQDDSESEVEQEEPTQTLWAGKDGVTHHQHKDNQSLFGNNNLPNSGYYTMLNMGYPVLGDKCYNM</sequence>
<dbReference type="AlphaFoldDB" id="A0AAN7PIF2"/>
<evidence type="ECO:0000313" key="3">
    <source>
        <dbReference type="Proteomes" id="UP001353858"/>
    </source>
</evidence>
<organism evidence="2 3">
    <name type="scientific">Aquatica leii</name>
    <dbReference type="NCBI Taxonomy" id="1421715"/>
    <lineage>
        <taxon>Eukaryota</taxon>
        <taxon>Metazoa</taxon>
        <taxon>Ecdysozoa</taxon>
        <taxon>Arthropoda</taxon>
        <taxon>Hexapoda</taxon>
        <taxon>Insecta</taxon>
        <taxon>Pterygota</taxon>
        <taxon>Neoptera</taxon>
        <taxon>Endopterygota</taxon>
        <taxon>Coleoptera</taxon>
        <taxon>Polyphaga</taxon>
        <taxon>Elateriformia</taxon>
        <taxon>Elateroidea</taxon>
        <taxon>Lampyridae</taxon>
        <taxon>Luciolinae</taxon>
        <taxon>Aquatica</taxon>
    </lineage>
</organism>
<gene>
    <name evidence="2" type="ORF">RN001_003503</name>
</gene>
<feature type="compositionally biased region" description="Acidic residues" evidence="1">
    <location>
        <begin position="290"/>
        <end position="316"/>
    </location>
</feature>
<evidence type="ECO:0000256" key="1">
    <source>
        <dbReference type="SAM" id="MobiDB-lite"/>
    </source>
</evidence>
<evidence type="ECO:0000313" key="2">
    <source>
        <dbReference type="EMBL" id="KAK4887232.1"/>
    </source>
</evidence>
<keyword evidence="3" id="KW-1185">Reference proteome</keyword>
<protein>
    <submittedName>
        <fullName evidence="2">Uncharacterized protein</fullName>
    </submittedName>
</protein>
<reference evidence="3" key="1">
    <citation type="submission" date="2023-01" db="EMBL/GenBank/DDBJ databases">
        <title>Key to firefly adult light organ development and bioluminescence: homeobox transcription factors regulate luciferase expression and transportation to peroxisome.</title>
        <authorList>
            <person name="Fu X."/>
        </authorList>
    </citation>
    <scope>NUCLEOTIDE SEQUENCE [LARGE SCALE GENOMIC DNA]</scope>
</reference>
<name>A0AAN7PIF2_9COLE</name>
<dbReference type="Proteomes" id="UP001353858">
    <property type="component" value="Unassembled WGS sequence"/>
</dbReference>
<dbReference type="EMBL" id="JARPUR010000001">
    <property type="protein sequence ID" value="KAK4887232.1"/>
    <property type="molecule type" value="Genomic_DNA"/>
</dbReference>
<accession>A0AAN7PIF2</accession>
<comment type="caution">
    <text evidence="2">The sequence shown here is derived from an EMBL/GenBank/DDBJ whole genome shotgun (WGS) entry which is preliminary data.</text>
</comment>
<proteinExistence type="predicted"/>
<feature type="region of interest" description="Disordered" evidence="1">
    <location>
        <begin position="201"/>
        <end position="318"/>
    </location>
</feature>